<evidence type="ECO:0000256" key="2">
    <source>
        <dbReference type="ARBA" id="ARBA00023152"/>
    </source>
</evidence>
<evidence type="ECO:0000313" key="5">
    <source>
        <dbReference type="Proteomes" id="UP001151760"/>
    </source>
</evidence>
<proteinExistence type="predicted"/>
<dbReference type="Gene3D" id="3.60.40.10">
    <property type="entry name" value="PPM-type phosphatase domain"/>
    <property type="match status" value="1"/>
</dbReference>
<dbReference type="Pfam" id="PF00481">
    <property type="entry name" value="PP2C"/>
    <property type="match status" value="1"/>
</dbReference>
<dbReference type="PANTHER" id="PTHR43650:SF17">
    <property type="entry name" value="PYROPHOSPHATE--FRUCTOSE 6-PHOSPHATE 1-PHOSPHOTRANSFERASE SUBUNIT ALPHA 1"/>
    <property type="match status" value="1"/>
</dbReference>
<name>A0ABQ5EZ16_9ASTR</name>
<dbReference type="EMBL" id="BQNB010016821">
    <property type="protein sequence ID" value="GJT56177.1"/>
    <property type="molecule type" value="Genomic_DNA"/>
</dbReference>
<comment type="caution">
    <text evidence="4">The sequence shown here is derived from an EMBL/GenBank/DDBJ whole genome shotgun (WGS) entry which is preliminary data.</text>
</comment>
<feature type="domain" description="PPM-type phosphatase" evidence="3">
    <location>
        <begin position="44"/>
        <end position="76"/>
    </location>
</feature>
<accession>A0ABQ5EZ16</accession>
<evidence type="ECO:0000256" key="1">
    <source>
        <dbReference type="ARBA" id="ARBA00022490"/>
    </source>
</evidence>
<evidence type="ECO:0000313" key="4">
    <source>
        <dbReference type="EMBL" id="GJT56177.1"/>
    </source>
</evidence>
<keyword evidence="1" id="KW-0963">Cytoplasm</keyword>
<reference evidence="4" key="2">
    <citation type="submission" date="2022-01" db="EMBL/GenBank/DDBJ databases">
        <authorList>
            <person name="Yamashiro T."/>
            <person name="Shiraishi A."/>
            <person name="Satake H."/>
            <person name="Nakayama K."/>
        </authorList>
    </citation>
    <scope>NUCLEOTIDE SEQUENCE</scope>
</reference>
<dbReference type="InterPro" id="IPR036457">
    <property type="entry name" value="PPM-type-like_dom_sf"/>
</dbReference>
<sequence length="147" mass="16681">MDFHAGNPCELEIDLTAKSSSPIIEGMDIGWSSLQSGLKLVYWVTRSISDDDLKPGVTAEPKITKTILSDDDEYLVNSQLISNVCTYALSAEKYYYFIRLMGRKASHVSMECTMQSHPNMVPWSNERPLENKELNAIIGAWFTLWRN</sequence>
<dbReference type="InterPro" id="IPR035966">
    <property type="entry name" value="PKF_sf"/>
</dbReference>
<evidence type="ECO:0000259" key="3">
    <source>
        <dbReference type="Pfam" id="PF00481"/>
    </source>
</evidence>
<dbReference type="Proteomes" id="UP001151760">
    <property type="component" value="Unassembled WGS sequence"/>
</dbReference>
<gene>
    <name evidence="4" type="ORF">Tco_0991231</name>
</gene>
<keyword evidence="2" id="KW-0324">Glycolysis</keyword>
<reference evidence="4" key="1">
    <citation type="journal article" date="2022" name="Int. J. Mol. Sci.">
        <title>Draft Genome of Tanacetum Coccineum: Genomic Comparison of Closely Related Tanacetum-Family Plants.</title>
        <authorList>
            <person name="Yamashiro T."/>
            <person name="Shiraishi A."/>
            <person name="Nakayama K."/>
            <person name="Satake H."/>
        </authorList>
    </citation>
    <scope>NUCLEOTIDE SEQUENCE</scope>
</reference>
<dbReference type="Gene3D" id="3.40.50.460">
    <property type="entry name" value="Phosphofructokinase domain"/>
    <property type="match status" value="1"/>
</dbReference>
<protein>
    <submittedName>
        <fullName evidence="4">Pyrophosphate--fructose 6-phosphate 1-phosphotransferase subunit alpha</fullName>
    </submittedName>
</protein>
<organism evidence="4 5">
    <name type="scientific">Tanacetum coccineum</name>
    <dbReference type="NCBI Taxonomy" id="301880"/>
    <lineage>
        <taxon>Eukaryota</taxon>
        <taxon>Viridiplantae</taxon>
        <taxon>Streptophyta</taxon>
        <taxon>Embryophyta</taxon>
        <taxon>Tracheophyta</taxon>
        <taxon>Spermatophyta</taxon>
        <taxon>Magnoliopsida</taxon>
        <taxon>eudicotyledons</taxon>
        <taxon>Gunneridae</taxon>
        <taxon>Pentapetalae</taxon>
        <taxon>asterids</taxon>
        <taxon>campanulids</taxon>
        <taxon>Asterales</taxon>
        <taxon>Asteraceae</taxon>
        <taxon>Asteroideae</taxon>
        <taxon>Anthemideae</taxon>
        <taxon>Anthemidinae</taxon>
        <taxon>Tanacetum</taxon>
    </lineage>
</organism>
<dbReference type="InterPro" id="IPR001932">
    <property type="entry name" value="PPM-type_phosphatase-like_dom"/>
</dbReference>
<dbReference type="SUPFAM" id="SSF53784">
    <property type="entry name" value="Phosphofructokinase"/>
    <property type="match status" value="1"/>
</dbReference>
<keyword evidence="5" id="KW-1185">Reference proteome</keyword>
<dbReference type="PANTHER" id="PTHR43650">
    <property type="entry name" value="PYROPHOSPHATE--FRUCTOSE 6-PHOSPHATE 1-PHOSPHOTRANSFERASE"/>
    <property type="match status" value="1"/>
</dbReference>